<evidence type="ECO:0000313" key="2">
    <source>
        <dbReference type="EMBL" id="CAH1996258.1"/>
    </source>
</evidence>
<organism evidence="2 3">
    <name type="scientific">Acanthoscelides obtectus</name>
    <name type="common">Bean weevil</name>
    <name type="synonym">Bruchus obtectus</name>
    <dbReference type="NCBI Taxonomy" id="200917"/>
    <lineage>
        <taxon>Eukaryota</taxon>
        <taxon>Metazoa</taxon>
        <taxon>Ecdysozoa</taxon>
        <taxon>Arthropoda</taxon>
        <taxon>Hexapoda</taxon>
        <taxon>Insecta</taxon>
        <taxon>Pterygota</taxon>
        <taxon>Neoptera</taxon>
        <taxon>Endopterygota</taxon>
        <taxon>Coleoptera</taxon>
        <taxon>Polyphaga</taxon>
        <taxon>Cucujiformia</taxon>
        <taxon>Chrysomeloidea</taxon>
        <taxon>Chrysomelidae</taxon>
        <taxon>Bruchinae</taxon>
        <taxon>Bruchini</taxon>
        <taxon>Acanthoscelides</taxon>
    </lineage>
</organism>
<feature type="region of interest" description="Disordered" evidence="1">
    <location>
        <begin position="1"/>
        <end position="45"/>
    </location>
</feature>
<evidence type="ECO:0000256" key="1">
    <source>
        <dbReference type="SAM" id="MobiDB-lite"/>
    </source>
</evidence>
<reference evidence="2" key="1">
    <citation type="submission" date="2022-03" db="EMBL/GenBank/DDBJ databases">
        <authorList>
            <person name="Sayadi A."/>
        </authorList>
    </citation>
    <scope>NUCLEOTIDE SEQUENCE</scope>
</reference>
<sequence>MASFLQNKNEARNTINSENLASQLSQDETTPNDVSANGSNHTENIPDNIIEIDENILNVEILPSTSKSSFKRPAQKKKKVTEEVELKRKVDEAYTIMQSNAQKNAKGKDFCDKYGELVAERFKQFDERTRDIAINRIDNLLFEMKMNLNMPLNYQPFMPTNNQNVTVLTSVNPQCSPLSSPSEASFSSRQSSTNFAIGLSQPPSPYQSSATFQETQQCSPFDESQFESLKQCYTSFR</sequence>
<name>A0A9P0PRK2_ACAOB</name>
<dbReference type="EMBL" id="CAKOFQ010007255">
    <property type="protein sequence ID" value="CAH1996258.1"/>
    <property type="molecule type" value="Genomic_DNA"/>
</dbReference>
<dbReference type="OrthoDB" id="6784437at2759"/>
<accession>A0A9P0PRK2</accession>
<keyword evidence="3" id="KW-1185">Reference proteome</keyword>
<comment type="caution">
    <text evidence="2">The sequence shown here is derived from an EMBL/GenBank/DDBJ whole genome shotgun (WGS) entry which is preliminary data.</text>
</comment>
<proteinExistence type="predicted"/>
<dbReference type="Proteomes" id="UP001152888">
    <property type="component" value="Unassembled WGS sequence"/>
</dbReference>
<dbReference type="AlphaFoldDB" id="A0A9P0PRK2"/>
<protein>
    <submittedName>
        <fullName evidence="2">Uncharacterized protein</fullName>
    </submittedName>
</protein>
<feature type="compositionally biased region" description="Polar residues" evidence="1">
    <location>
        <begin position="1"/>
        <end position="42"/>
    </location>
</feature>
<gene>
    <name evidence="2" type="ORF">ACAOBT_LOCUS23119</name>
</gene>
<evidence type="ECO:0000313" key="3">
    <source>
        <dbReference type="Proteomes" id="UP001152888"/>
    </source>
</evidence>